<protein>
    <submittedName>
        <fullName evidence="1">Uncharacterized protein</fullName>
    </submittedName>
</protein>
<sequence length="299" mass="35451">MDNERLWATELYKLYVTKNIDNIKNKLFNSTDLLVYLHEILTEENVQLESNDIYSEQLILKFHLQNLSLLDLSEGHSIKSKYYKNRAPHIKFLDISSVITIVRSQYESLLMYQHLYVNSSISEENQLRFDSWMMSSMMLRSKVFSDPEKADHERLTDEKVAIDNFRKSISNNPTFKTLSEKQQKSLLENGSGKLFKTWDTIMSESKFNSKGMFSKIYFIASVYAHSEGIMAIQLKQSKHLMDHPFMKENLYLMLFYSYLMTNVMTKNIINKFPEVKKRYDDLDEKVKFEINFNYQLAFK</sequence>
<name>A0ABS8A437_9FLAO</name>
<comment type="caution">
    <text evidence="1">The sequence shown here is derived from an EMBL/GenBank/DDBJ whole genome shotgun (WGS) entry which is preliminary data.</text>
</comment>
<organism evidence="1 2">
    <name type="scientific">Chryseobacterium tagetis</name>
    <dbReference type="NCBI Taxonomy" id="2801334"/>
    <lineage>
        <taxon>Bacteria</taxon>
        <taxon>Pseudomonadati</taxon>
        <taxon>Bacteroidota</taxon>
        <taxon>Flavobacteriia</taxon>
        <taxon>Flavobacteriales</taxon>
        <taxon>Weeksellaceae</taxon>
        <taxon>Chryseobacterium group</taxon>
        <taxon>Chryseobacterium</taxon>
    </lineage>
</organism>
<accession>A0ABS8A437</accession>
<dbReference type="Proteomes" id="UP000618240">
    <property type="component" value="Unassembled WGS sequence"/>
</dbReference>
<evidence type="ECO:0000313" key="2">
    <source>
        <dbReference type="Proteomes" id="UP000618240"/>
    </source>
</evidence>
<keyword evidence="2" id="KW-1185">Reference proteome</keyword>
<proteinExistence type="predicted"/>
<dbReference type="EMBL" id="JAERSE020000004">
    <property type="protein sequence ID" value="MCA6068713.1"/>
    <property type="molecule type" value="Genomic_DNA"/>
</dbReference>
<evidence type="ECO:0000313" key="1">
    <source>
        <dbReference type="EMBL" id="MCA6068713.1"/>
    </source>
</evidence>
<reference evidence="1 2" key="1">
    <citation type="submission" date="2021-09" db="EMBL/GenBank/DDBJ databases">
        <title>Genome sequencing and assembly of Chryseobacterium sp. RG1.</title>
        <authorList>
            <person name="Chhetri G."/>
        </authorList>
    </citation>
    <scope>NUCLEOTIDE SEQUENCE [LARGE SCALE GENOMIC DNA]</scope>
    <source>
        <strain evidence="1 2">RG1</strain>
    </source>
</reference>
<gene>
    <name evidence="1" type="ORF">JI747_016210</name>
</gene>
<dbReference type="RefSeq" id="WP_225689918.1">
    <property type="nucleotide sequence ID" value="NZ_JAERSE020000004.1"/>
</dbReference>